<name>A0AAT9HTB7_9ACTN</name>
<dbReference type="Gene3D" id="2.60.40.10">
    <property type="entry name" value="Immunoglobulins"/>
    <property type="match status" value="1"/>
</dbReference>
<dbReference type="EMBL" id="AP035768">
    <property type="protein sequence ID" value="BFO20533.1"/>
    <property type="molecule type" value="Genomic_DNA"/>
</dbReference>
<dbReference type="SUPFAM" id="SSF49478">
    <property type="entry name" value="Cna protein B-type domain"/>
    <property type="match status" value="1"/>
</dbReference>
<organism evidence="2">
    <name type="scientific">Streptomyces haneummycinicus</name>
    <dbReference type="NCBI Taxonomy" id="3074435"/>
    <lineage>
        <taxon>Bacteria</taxon>
        <taxon>Bacillati</taxon>
        <taxon>Actinomycetota</taxon>
        <taxon>Actinomycetes</taxon>
        <taxon>Kitasatosporales</taxon>
        <taxon>Streptomycetaceae</taxon>
        <taxon>Streptomyces</taxon>
    </lineage>
</organism>
<evidence type="ECO:0000256" key="1">
    <source>
        <dbReference type="SAM" id="MobiDB-lite"/>
    </source>
</evidence>
<dbReference type="GO" id="GO:0005975">
    <property type="term" value="P:carbohydrate metabolic process"/>
    <property type="evidence" value="ECO:0007669"/>
    <property type="project" value="UniProtKB-ARBA"/>
</dbReference>
<proteinExistence type="predicted"/>
<dbReference type="InterPro" id="IPR013783">
    <property type="entry name" value="Ig-like_fold"/>
</dbReference>
<sequence>MYLDFTPGGEEAGVVDRGESGLPGVTVEAVRDGEKVAATTTAADGSFRFGGSTAGRTP</sequence>
<dbReference type="AlphaFoldDB" id="A0AAT9HTB7"/>
<accession>A0AAT9HTB7</accession>
<protein>
    <recommendedName>
        <fullName evidence="3">Carboxypeptidase regulatory-like domain-containing protein</fullName>
    </recommendedName>
</protein>
<reference evidence="2" key="1">
    <citation type="submission" date="2024-06" db="EMBL/GenBank/DDBJ databases">
        <authorList>
            <consortium name="consrtm"/>
            <person name="Uemura M."/>
            <person name="Terahara T."/>
        </authorList>
    </citation>
    <scope>NUCLEOTIDE SEQUENCE</scope>
    <source>
        <strain evidence="2">KM77-8</strain>
    </source>
</reference>
<evidence type="ECO:0000313" key="2">
    <source>
        <dbReference type="EMBL" id="BFO20533.1"/>
    </source>
</evidence>
<gene>
    <name evidence="2" type="ORF">SHKM778_69210</name>
</gene>
<feature type="region of interest" description="Disordered" evidence="1">
    <location>
        <begin position="1"/>
        <end position="21"/>
    </location>
</feature>
<evidence type="ECO:0008006" key="3">
    <source>
        <dbReference type="Google" id="ProtNLM"/>
    </source>
</evidence>
<reference evidence="2" key="2">
    <citation type="submission" date="2024-07" db="EMBL/GenBank/DDBJ databases">
        <title>Streptomyces haneummycinica sp. nov., a new antibiotic-producing actinobacterium isolated from marine sediment.</title>
        <authorList>
            <person name="Uemura M."/>
            <person name="Hamada M."/>
            <person name="Hirano S."/>
            <person name="Kobayashi K."/>
            <person name="Ohshiro T."/>
            <person name="Kobayashi T."/>
            <person name="Terahara T."/>
        </authorList>
    </citation>
    <scope>NUCLEOTIDE SEQUENCE</scope>
    <source>
        <strain evidence="2">KM77-8</strain>
    </source>
</reference>